<keyword evidence="2" id="KW-0378">Hydrolase</keyword>
<dbReference type="SUPFAM" id="SSF56784">
    <property type="entry name" value="HAD-like"/>
    <property type="match status" value="1"/>
</dbReference>
<protein>
    <submittedName>
        <fullName evidence="2">HAD-IIB family hydrolase</fullName>
    </submittedName>
</protein>
<dbReference type="InterPro" id="IPR006379">
    <property type="entry name" value="HAD-SF_hydro_IIB"/>
</dbReference>
<dbReference type="GO" id="GO:0000287">
    <property type="term" value="F:magnesium ion binding"/>
    <property type="evidence" value="ECO:0007669"/>
    <property type="project" value="TreeGrafter"/>
</dbReference>
<dbReference type="InterPro" id="IPR003593">
    <property type="entry name" value="AAA+_ATPase"/>
</dbReference>
<dbReference type="Pfam" id="PF08282">
    <property type="entry name" value="Hydrolase_3"/>
    <property type="match status" value="2"/>
</dbReference>
<keyword evidence="3" id="KW-1185">Reference proteome</keyword>
<dbReference type="InterPro" id="IPR002789">
    <property type="entry name" value="HerA_central"/>
</dbReference>
<dbReference type="InterPro" id="IPR023214">
    <property type="entry name" value="HAD_sf"/>
</dbReference>
<dbReference type="CDD" id="cd01127">
    <property type="entry name" value="TrwB_TraG_TraD_VirD4"/>
    <property type="match status" value="1"/>
</dbReference>
<dbReference type="GO" id="GO:0005829">
    <property type="term" value="C:cytosol"/>
    <property type="evidence" value="ECO:0007669"/>
    <property type="project" value="TreeGrafter"/>
</dbReference>
<proteinExistence type="predicted"/>
<dbReference type="RefSeq" id="WP_163465579.1">
    <property type="nucleotide sequence ID" value="NZ_JAAAMG010000024.1"/>
</dbReference>
<evidence type="ECO:0000313" key="2">
    <source>
        <dbReference type="EMBL" id="NDW07123.1"/>
    </source>
</evidence>
<dbReference type="AlphaFoldDB" id="A0A6N9T6X6"/>
<name>A0A6N9T6X6_9HYPH</name>
<dbReference type="GO" id="GO:0016791">
    <property type="term" value="F:phosphatase activity"/>
    <property type="evidence" value="ECO:0007669"/>
    <property type="project" value="UniProtKB-ARBA"/>
</dbReference>
<dbReference type="PANTHER" id="PTHR10000:SF8">
    <property type="entry name" value="HAD SUPERFAMILY HYDROLASE-LIKE, TYPE 3"/>
    <property type="match status" value="1"/>
</dbReference>
<sequence length="569" mass="61199">MYFLALATDFDGTIAHDGVVAAETCEALERLKASGRRLILVTGRELPDLLRIFPQTAMFDRVVAENGALLFDPQTGSETLLSPPPPESFVERLREKGVGPISVGRGIVATWEPHQTAILEAIREAGLELQIVFNKGAIMILPPGVNKASGLEAALRDLELSPHNVVAVGDAENDHALLAASGCGAAVANAVPAVKASADLRLTGDHGAGVAELADRMIREDAGLAPLPRHGIRLGIDRQGREVLLTPFGGNVLIAGGSGSGKSTLAIALTERIAERGFEFCVIDPEGDYIDLDHAVFIGTLRAPPPAAEALKLLRDDRVNLVVNTQALHRPERRLLGEAMLNQVGRLRRRTGRPHWLLIDEAHEVLPASARDDVPAGLADEGGTILVTAYPQSVAPDALRGVAIVVAAGGDAQETFTCLASTIGTRMPAQLPVAGPDEVVLWRPGSGDPPCCVKVARPIQVHRRHRGKYAAGDVGAARSFYFRGPSKAMNRPAHNLYHFLDIVEDVDDPTFEHHLRAGDYSAWFRHVIRDDDLAVEVARIESDAALPPQESRRRIRKAIWRRYAAPAEG</sequence>
<comment type="caution">
    <text evidence="2">The sequence shown here is derived from an EMBL/GenBank/DDBJ whole genome shotgun (WGS) entry which is preliminary data.</text>
</comment>
<dbReference type="SMART" id="SM00382">
    <property type="entry name" value="AAA"/>
    <property type="match status" value="1"/>
</dbReference>
<gene>
    <name evidence="2" type="ORF">GTK09_22150</name>
</gene>
<dbReference type="NCBIfam" id="TIGR01484">
    <property type="entry name" value="HAD-SF-IIB"/>
    <property type="match status" value="1"/>
</dbReference>
<evidence type="ECO:0000313" key="3">
    <source>
        <dbReference type="Proteomes" id="UP000469011"/>
    </source>
</evidence>
<dbReference type="Gene3D" id="3.90.1070.10">
    <property type="match status" value="1"/>
</dbReference>
<dbReference type="Proteomes" id="UP000469011">
    <property type="component" value="Unassembled WGS sequence"/>
</dbReference>
<evidence type="ECO:0000259" key="1">
    <source>
        <dbReference type="SMART" id="SM00382"/>
    </source>
</evidence>
<dbReference type="SUPFAM" id="SSF52540">
    <property type="entry name" value="P-loop containing nucleoside triphosphate hydrolases"/>
    <property type="match status" value="1"/>
</dbReference>
<reference evidence="2 3" key="1">
    <citation type="submission" date="2020-01" db="EMBL/GenBank/DDBJ databases">
        <title>Jiella pacifica sp. nov.</title>
        <authorList>
            <person name="Xue Z."/>
            <person name="Zhu S."/>
            <person name="Chen J."/>
            <person name="Yang J."/>
        </authorList>
    </citation>
    <scope>NUCLEOTIDE SEQUENCE [LARGE SCALE GENOMIC DNA]</scope>
    <source>
        <strain evidence="2 3">40Bstr34</strain>
    </source>
</reference>
<dbReference type="Gene3D" id="3.40.50.1000">
    <property type="entry name" value="HAD superfamily/HAD-like"/>
    <property type="match status" value="1"/>
</dbReference>
<dbReference type="Gene3D" id="3.40.50.300">
    <property type="entry name" value="P-loop containing nucleotide triphosphate hydrolases"/>
    <property type="match status" value="1"/>
</dbReference>
<dbReference type="InterPro" id="IPR036412">
    <property type="entry name" value="HAD-like_sf"/>
</dbReference>
<dbReference type="Pfam" id="PF01935">
    <property type="entry name" value="DUF87"/>
    <property type="match status" value="1"/>
</dbReference>
<accession>A0A6N9T6X6</accession>
<feature type="domain" description="AAA+ ATPase" evidence="1">
    <location>
        <begin position="248"/>
        <end position="410"/>
    </location>
</feature>
<organism evidence="2 3">
    <name type="scientific">Jiella pacifica</name>
    <dbReference type="NCBI Taxonomy" id="2696469"/>
    <lineage>
        <taxon>Bacteria</taxon>
        <taxon>Pseudomonadati</taxon>
        <taxon>Pseudomonadota</taxon>
        <taxon>Alphaproteobacteria</taxon>
        <taxon>Hyphomicrobiales</taxon>
        <taxon>Aurantimonadaceae</taxon>
        <taxon>Jiella</taxon>
    </lineage>
</organism>
<dbReference type="InterPro" id="IPR027417">
    <property type="entry name" value="P-loop_NTPase"/>
</dbReference>
<dbReference type="PANTHER" id="PTHR10000">
    <property type="entry name" value="PHOSPHOSERINE PHOSPHATASE"/>
    <property type="match status" value="1"/>
</dbReference>
<dbReference type="EMBL" id="JAAAMG010000024">
    <property type="protein sequence ID" value="NDW07123.1"/>
    <property type="molecule type" value="Genomic_DNA"/>
</dbReference>